<gene>
    <name evidence="1" type="ORF">D7294_20660</name>
</gene>
<dbReference type="SFLD" id="SFLDG01129">
    <property type="entry name" value="C1.5:_HAD__Beta-PGM__Phosphata"/>
    <property type="match status" value="1"/>
</dbReference>
<dbReference type="Pfam" id="PF00702">
    <property type="entry name" value="Hydrolase"/>
    <property type="match status" value="1"/>
</dbReference>
<keyword evidence="2" id="KW-1185">Reference proteome</keyword>
<accession>A0A3A9YW50</accession>
<dbReference type="InterPro" id="IPR023214">
    <property type="entry name" value="HAD_sf"/>
</dbReference>
<comment type="caution">
    <text evidence="1">The sequence shown here is derived from an EMBL/GenBank/DDBJ whole genome shotgun (WGS) entry which is preliminary data.</text>
</comment>
<reference evidence="1 2" key="1">
    <citation type="journal article" date="2014" name="Int. J. Syst. Evol. Microbiol.">
        <title>Streptomyces hoynatensis sp. nov., isolated from deep marine sediment.</title>
        <authorList>
            <person name="Veyisoglu A."/>
            <person name="Sahin N."/>
        </authorList>
    </citation>
    <scope>NUCLEOTIDE SEQUENCE [LARGE SCALE GENOMIC DNA]</scope>
    <source>
        <strain evidence="1 2">KCTC 29097</strain>
    </source>
</reference>
<proteinExistence type="predicted"/>
<dbReference type="InterPro" id="IPR023198">
    <property type="entry name" value="PGP-like_dom2"/>
</dbReference>
<dbReference type="OrthoDB" id="4307245at2"/>
<sequence>MATPTPPQAGTHLVWDWNGTLLHDIDVVVAATNASFAEVGIPPITLERYRELYCLPIPRFYERLLGRRPSDEEWQLLDRAFHRHYFAAADSAGLAEGAAGLLADWQEGGRTQSVCSLAPHERLGPWLARLGIAGRFTRVDGNASGATVPGKAEQMARHLAALALPPQRVVVVGDATDDARAAAFAGARAVLYTGGSHSRRSLARAGVPVVDSLAEAVQVARELVEGARPTL</sequence>
<dbReference type="SFLD" id="SFLDS00003">
    <property type="entry name" value="Haloacid_Dehalogenase"/>
    <property type="match status" value="1"/>
</dbReference>
<dbReference type="GO" id="GO:0006281">
    <property type="term" value="P:DNA repair"/>
    <property type="evidence" value="ECO:0007669"/>
    <property type="project" value="TreeGrafter"/>
</dbReference>
<dbReference type="EMBL" id="RBAL01000012">
    <property type="protein sequence ID" value="RKN39834.1"/>
    <property type="molecule type" value="Genomic_DNA"/>
</dbReference>
<dbReference type="RefSeq" id="WP_120681938.1">
    <property type="nucleotide sequence ID" value="NZ_RBAL01000012.1"/>
</dbReference>
<evidence type="ECO:0000313" key="2">
    <source>
        <dbReference type="Proteomes" id="UP000272474"/>
    </source>
</evidence>
<organism evidence="1 2">
    <name type="scientific">Streptomyces hoynatensis</name>
    <dbReference type="NCBI Taxonomy" id="1141874"/>
    <lineage>
        <taxon>Bacteria</taxon>
        <taxon>Bacillati</taxon>
        <taxon>Actinomycetota</taxon>
        <taxon>Actinomycetes</taxon>
        <taxon>Kitasatosporales</taxon>
        <taxon>Streptomycetaceae</taxon>
        <taxon>Streptomyces</taxon>
    </lineage>
</organism>
<dbReference type="PANTHER" id="PTHR43434">
    <property type="entry name" value="PHOSPHOGLYCOLATE PHOSPHATASE"/>
    <property type="match status" value="1"/>
</dbReference>
<dbReference type="InterPro" id="IPR036412">
    <property type="entry name" value="HAD-like_sf"/>
</dbReference>
<dbReference type="SUPFAM" id="SSF56784">
    <property type="entry name" value="HAD-like"/>
    <property type="match status" value="1"/>
</dbReference>
<dbReference type="Proteomes" id="UP000272474">
    <property type="component" value="Unassembled WGS sequence"/>
</dbReference>
<evidence type="ECO:0000313" key="1">
    <source>
        <dbReference type="EMBL" id="RKN39834.1"/>
    </source>
</evidence>
<keyword evidence="1" id="KW-0378">Hydrolase</keyword>
<protein>
    <submittedName>
        <fullName evidence="1">HAD family hydrolase</fullName>
    </submittedName>
</protein>
<dbReference type="Gene3D" id="3.40.50.1000">
    <property type="entry name" value="HAD superfamily/HAD-like"/>
    <property type="match status" value="1"/>
</dbReference>
<dbReference type="InterPro" id="IPR050155">
    <property type="entry name" value="HAD-like_hydrolase_sf"/>
</dbReference>
<dbReference type="PANTHER" id="PTHR43434:SF1">
    <property type="entry name" value="PHOSPHOGLYCOLATE PHOSPHATASE"/>
    <property type="match status" value="1"/>
</dbReference>
<dbReference type="GO" id="GO:0005829">
    <property type="term" value="C:cytosol"/>
    <property type="evidence" value="ECO:0007669"/>
    <property type="project" value="TreeGrafter"/>
</dbReference>
<dbReference type="GO" id="GO:0008967">
    <property type="term" value="F:phosphoglycolate phosphatase activity"/>
    <property type="evidence" value="ECO:0007669"/>
    <property type="project" value="TreeGrafter"/>
</dbReference>
<dbReference type="Gene3D" id="1.10.150.240">
    <property type="entry name" value="Putative phosphatase, domain 2"/>
    <property type="match status" value="1"/>
</dbReference>
<name>A0A3A9YW50_9ACTN</name>
<dbReference type="AlphaFoldDB" id="A0A3A9YW50"/>